<comment type="caution">
    <text evidence="2">The sequence shown here is derived from an EMBL/GenBank/DDBJ whole genome shotgun (WGS) entry which is preliminary data.</text>
</comment>
<accession>A0A0D6PHN5</accession>
<reference evidence="2 3" key="1">
    <citation type="submission" date="2012-11" db="EMBL/GenBank/DDBJ databases">
        <title>Whole genome sequence of Acidocella aminolytica 101 = DSM 11237.</title>
        <authorList>
            <person name="Azuma Y."/>
            <person name="Higashiura N."/>
            <person name="Hirakawa H."/>
            <person name="Matsushita K."/>
        </authorList>
    </citation>
    <scope>NUCLEOTIDE SEQUENCE [LARGE SCALE GENOMIC DNA]</scope>
    <source>
        <strain evidence="3">101 / DSM 11237</strain>
    </source>
</reference>
<gene>
    <name evidence="2" type="ORF">Aam_055_093</name>
</gene>
<dbReference type="STRING" id="1120923.SAMN02746095_00691"/>
<evidence type="ECO:0000259" key="1">
    <source>
        <dbReference type="Pfam" id="PF12323"/>
    </source>
</evidence>
<dbReference type="InterPro" id="IPR021027">
    <property type="entry name" value="Transposase_put_HTH"/>
</dbReference>
<proteinExistence type="predicted"/>
<dbReference type="EMBL" id="BANC01000054">
    <property type="protein sequence ID" value="GAN80713.1"/>
    <property type="molecule type" value="Genomic_DNA"/>
</dbReference>
<keyword evidence="3" id="KW-1185">Reference proteome</keyword>
<dbReference type="RefSeq" id="WP_199444700.1">
    <property type="nucleotide sequence ID" value="NZ_BANC01000054.1"/>
</dbReference>
<evidence type="ECO:0000313" key="3">
    <source>
        <dbReference type="Proteomes" id="UP000032668"/>
    </source>
</evidence>
<feature type="domain" description="Transposase putative helix-turn-helix" evidence="1">
    <location>
        <begin position="1"/>
        <end position="41"/>
    </location>
</feature>
<dbReference type="Proteomes" id="UP000032668">
    <property type="component" value="Unassembled WGS sequence"/>
</dbReference>
<dbReference type="AlphaFoldDB" id="A0A0D6PHN5"/>
<organism evidence="2 3">
    <name type="scientific">Acidocella aminolytica 101 = DSM 11237</name>
    <dbReference type="NCBI Taxonomy" id="1120923"/>
    <lineage>
        <taxon>Bacteria</taxon>
        <taxon>Pseudomonadati</taxon>
        <taxon>Pseudomonadota</taxon>
        <taxon>Alphaproteobacteria</taxon>
        <taxon>Acetobacterales</taxon>
        <taxon>Acidocellaceae</taxon>
        <taxon>Acidocella</taxon>
    </lineage>
</organism>
<name>A0A0D6PHN5_9PROT</name>
<protein>
    <submittedName>
        <fullName evidence="2">Transposase</fullName>
    </submittedName>
</protein>
<dbReference type="Pfam" id="PF12323">
    <property type="entry name" value="HTH_OrfB_IS605"/>
    <property type="match status" value="1"/>
</dbReference>
<sequence>MLIAHRIALDPTDKQPTYFARASGAWNWALAEWQRQYAARKEDPSLPQPYDAGLRRQLNSRKREQFPWMFDVTKCAAQEGIIDLGGAFRAFFEKRGRYPRSKKNLPGQLLRRQ</sequence>
<evidence type="ECO:0000313" key="2">
    <source>
        <dbReference type="EMBL" id="GAN80713.1"/>
    </source>
</evidence>